<evidence type="ECO:0000313" key="3">
    <source>
        <dbReference type="EMBL" id="KAB2811943.1"/>
    </source>
</evidence>
<comment type="caution">
    <text evidence="3">The sequence shown here is derived from an EMBL/GenBank/DDBJ whole genome shotgun (WGS) entry which is preliminary data.</text>
</comment>
<keyword evidence="1" id="KW-1133">Transmembrane helix</keyword>
<dbReference type="InterPro" id="IPR018513">
    <property type="entry name" value="Cell_synthase_bac"/>
</dbReference>
<dbReference type="EMBL" id="WBVM01000001">
    <property type="protein sequence ID" value="KAB2811943.1"/>
    <property type="molecule type" value="Genomic_DNA"/>
</dbReference>
<name>A0A7J5E184_NOCSI</name>
<evidence type="ECO:0000256" key="1">
    <source>
        <dbReference type="SAM" id="Phobius"/>
    </source>
</evidence>
<protein>
    <submittedName>
        <fullName evidence="3">Cellulose biosynthesis cyclic di-GMP-binding regulatory protein BcsB</fullName>
    </submittedName>
</protein>
<dbReference type="Pfam" id="PF03170">
    <property type="entry name" value="BcsB"/>
    <property type="match status" value="1"/>
</dbReference>
<gene>
    <name evidence="3" type="ORF">F9L07_08890</name>
</gene>
<dbReference type="Proteomes" id="UP000449906">
    <property type="component" value="Unassembled WGS sequence"/>
</dbReference>
<feature type="transmembrane region" description="Helical" evidence="1">
    <location>
        <begin position="599"/>
        <end position="620"/>
    </location>
</feature>
<accession>A0A7J5E184</accession>
<organism evidence="3 4">
    <name type="scientific">Nocardioides simplex</name>
    <name type="common">Arthrobacter simplex</name>
    <dbReference type="NCBI Taxonomy" id="2045"/>
    <lineage>
        <taxon>Bacteria</taxon>
        <taxon>Bacillati</taxon>
        <taxon>Actinomycetota</taxon>
        <taxon>Actinomycetes</taxon>
        <taxon>Propionibacteriales</taxon>
        <taxon>Nocardioidaceae</taxon>
        <taxon>Pimelobacter</taxon>
    </lineage>
</organism>
<dbReference type="AlphaFoldDB" id="A0A7J5E184"/>
<evidence type="ECO:0000313" key="4">
    <source>
        <dbReference type="Proteomes" id="UP000449906"/>
    </source>
</evidence>
<proteinExistence type="predicted"/>
<dbReference type="GO" id="GO:0006011">
    <property type="term" value="P:UDP-alpha-D-glucose metabolic process"/>
    <property type="evidence" value="ECO:0007669"/>
    <property type="project" value="InterPro"/>
</dbReference>
<feature type="signal peptide" evidence="2">
    <location>
        <begin position="1"/>
        <end position="31"/>
    </location>
</feature>
<evidence type="ECO:0000256" key="2">
    <source>
        <dbReference type="SAM" id="SignalP"/>
    </source>
</evidence>
<keyword evidence="2" id="KW-0732">Signal</keyword>
<keyword evidence="1" id="KW-0812">Transmembrane</keyword>
<feature type="chain" id="PRO_5029732790" evidence="2">
    <location>
        <begin position="32"/>
        <end position="650"/>
    </location>
</feature>
<keyword evidence="1" id="KW-0472">Membrane</keyword>
<reference evidence="3 4" key="1">
    <citation type="submission" date="2019-09" db="EMBL/GenBank/DDBJ databases">
        <title>Pimelobacter sp. isolated from Paulinella.</title>
        <authorList>
            <person name="Jeong S.E."/>
        </authorList>
    </citation>
    <scope>NUCLEOTIDE SEQUENCE [LARGE SCALE GENOMIC DNA]</scope>
    <source>
        <strain evidence="3 4">Pch-N</strain>
    </source>
</reference>
<dbReference type="GO" id="GO:0016020">
    <property type="term" value="C:membrane"/>
    <property type="evidence" value="ECO:0007669"/>
    <property type="project" value="InterPro"/>
</dbReference>
<dbReference type="RefSeq" id="WP_151579360.1">
    <property type="nucleotide sequence ID" value="NZ_WBVM01000001.1"/>
</dbReference>
<sequence>MLRARIAPLAVLTSLLLTATAPGLAPAPAHAETLAVPGSTSATVGAASTLEVAVPPGVTPTEVTGRLRLDDTIDGTVAFVVGGRIAARVPARAAAKVVVPVGRGDVVDGRLQVQVRVDAEGRGDACTTVSDVRATLDQVALRVEGRETAPTSLADFFAPYATAVDVVVPADAGEPVLAAGLTAVAAISSRYADTTAVRLTTPDDVTAPGPGVRVVRLTPGTGTATSELSDDAGVATLTLGGGDDELVAAARGLGAEALGLADAPSTEGLAATRERGATTTDELTLGELGVDRAVLSGYGRVEQYVGIRQDAFGGPVGALRIDLNGTHTAVPEGARAQLDVYVNDRLVDSTQLDDDPVLHREIEVPAADVQGDNGLVVVLSAVPPHEWCAGGDRQLPMEVHLDTARTVVHADRGGARTTGFASFPQNLGGRLAVAVSDHAADPVAAAVDAGAVVAALQRRAARPLDVRMVPAADLRDGTTSGLLVGAGEDDSRALKAPLRLSGMRLLDYAEATFEVGTDQPYAALVAVRHRGRDVLMLGSWAPGGDGAALERRAATYLATEGWGALSANLLVQPAAGDPFTIDADAVVPQQERVDEQRSFAWWLVGGLAVLLALLGGRWLLARRRRHEITEIVDAQVAADAEAQAGDHDRS</sequence>
<dbReference type="Gene3D" id="2.60.120.260">
    <property type="entry name" value="Galactose-binding domain-like"/>
    <property type="match status" value="1"/>
</dbReference>